<reference evidence="4 5" key="1">
    <citation type="submission" date="2024-06" db="EMBL/GenBank/DDBJ databases">
        <title>Genomic Encyclopedia of Type Strains, Phase IV (KMG-IV): sequencing the most valuable type-strain genomes for metagenomic binning, comparative biology and taxonomic classification.</title>
        <authorList>
            <person name="Goeker M."/>
        </authorList>
    </citation>
    <scope>NUCLEOTIDE SEQUENCE [LARGE SCALE GENOMIC DNA]</scope>
    <source>
        <strain evidence="4 5">DSM 28303</strain>
    </source>
</reference>
<dbReference type="EMBL" id="JBEPLO010000004">
    <property type="protein sequence ID" value="MET3557441.1"/>
    <property type="molecule type" value="Genomic_DNA"/>
</dbReference>
<name>A0ABV2FFV2_9STRE</name>
<proteinExistence type="predicted"/>
<keyword evidence="1" id="KW-0378">Hydrolase</keyword>
<dbReference type="InterPro" id="IPR001910">
    <property type="entry name" value="Inosine/uridine_hydrolase_dom"/>
</dbReference>
<gene>
    <name evidence="4" type="ORF">ABID29_000551</name>
</gene>
<feature type="domain" description="Inosine/uridine-preferring nucleoside hydrolase" evidence="3">
    <location>
        <begin position="17"/>
        <end position="254"/>
    </location>
</feature>
<comment type="caution">
    <text evidence="4">The sequence shown here is derived from an EMBL/GenBank/DDBJ whole genome shotgun (WGS) entry which is preliminary data.</text>
</comment>
<dbReference type="InterPro" id="IPR023186">
    <property type="entry name" value="IUNH"/>
</dbReference>
<dbReference type="Gene3D" id="3.90.245.10">
    <property type="entry name" value="Ribonucleoside hydrolase-like"/>
    <property type="match status" value="1"/>
</dbReference>
<evidence type="ECO:0000313" key="4">
    <source>
        <dbReference type="EMBL" id="MET3557441.1"/>
    </source>
</evidence>
<dbReference type="InterPro" id="IPR036452">
    <property type="entry name" value="Ribo_hydro-like"/>
</dbReference>
<keyword evidence="2" id="KW-0326">Glycosidase</keyword>
<evidence type="ECO:0000256" key="2">
    <source>
        <dbReference type="ARBA" id="ARBA00023295"/>
    </source>
</evidence>
<dbReference type="Pfam" id="PF01156">
    <property type="entry name" value="IU_nuc_hydro"/>
    <property type="match status" value="1"/>
</dbReference>
<dbReference type="SUPFAM" id="SSF53590">
    <property type="entry name" value="Nucleoside hydrolase"/>
    <property type="match status" value="1"/>
</dbReference>
<organism evidence="4 5">
    <name type="scientific">Streptococcus rupicaprae</name>
    <dbReference type="NCBI Taxonomy" id="759619"/>
    <lineage>
        <taxon>Bacteria</taxon>
        <taxon>Bacillati</taxon>
        <taxon>Bacillota</taxon>
        <taxon>Bacilli</taxon>
        <taxon>Lactobacillales</taxon>
        <taxon>Streptococcaceae</taxon>
        <taxon>Streptococcus</taxon>
    </lineage>
</organism>
<dbReference type="PANTHER" id="PTHR12304">
    <property type="entry name" value="INOSINE-URIDINE PREFERRING NUCLEOSIDE HYDROLASE"/>
    <property type="match status" value="1"/>
</dbReference>
<protein>
    <recommendedName>
        <fullName evidence="3">Inosine/uridine-preferring nucleoside hydrolase domain-containing protein</fullName>
    </recommendedName>
</protein>
<accession>A0ABV2FFV2</accession>
<keyword evidence="5" id="KW-1185">Reference proteome</keyword>
<sequence>MTAYDFQVPNSRQVRYIIHTDCKNEADDQFALVHALLTPSFQVKGIIAGYFDQNYGRFAQGQSAKASYDEIRTVLSFMPEYAEVPVFMGADRALEASDIPLISEGAQLIIDEAMKEDLRPLYIGMQGCLTDLASAILMEPRICQRMTAIWIGGGAYPEGGQEFNLMQDIKAANIVFASEMPLWQVPSDVYKSFAVSLAELQYRVVPQGPLGAYLFKQMVELNLALGKAMPDFDWPHGELWGLGDQGVLAALMHEQQRTDLYQMVPAPHIDEETMAYQPIDEQKRLIRVYRHMDVRLTLEDFYAKLALYHQSHADN</sequence>
<evidence type="ECO:0000256" key="1">
    <source>
        <dbReference type="ARBA" id="ARBA00022801"/>
    </source>
</evidence>
<dbReference type="RefSeq" id="WP_354364224.1">
    <property type="nucleotide sequence ID" value="NZ_JBEPLO010000004.1"/>
</dbReference>
<dbReference type="Proteomes" id="UP001549122">
    <property type="component" value="Unassembled WGS sequence"/>
</dbReference>
<dbReference type="PANTHER" id="PTHR12304:SF4">
    <property type="entry name" value="URIDINE NUCLEOSIDASE"/>
    <property type="match status" value="1"/>
</dbReference>
<evidence type="ECO:0000313" key="5">
    <source>
        <dbReference type="Proteomes" id="UP001549122"/>
    </source>
</evidence>
<evidence type="ECO:0000259" key="3">
    <source>
        <dbReference type="Pfam" id="PF01156"/>
    </source>
</evidence>